<sequence>MPPFTSYRQHENISVTAEMNKSQKLRFADDIRHSIDPGKKIEELIPLPAWNPGYRKPFHYAHMFREALVKDIARQLLAGANLWKHWRQLGDPRGSSGCADLLRRGVAFAAELYRAKVILPTGESFRACLLLVILNSETIRAPGDLDVTLAFVSRAFKDDDVLFTQGSWKLVESIRKGSKSMIELNGHLRPKEMR</sequence>
<protein>
    <submittedName>
        <fullName evidence="1">Uncharacterized protein</fullName>
    </submittedName>
</protein>
<gene>
    <name evidence="1" type="ORF">DFP72DRAFT_848872</name>
</gene>
<evidence type="ECO:0000313" key="2">
    <source>
        <dbReference type="Proteomes" id="UP000521943"/>
    </source>
</evidence>
<proteinExistence type="predicted"/>
<comment type="caution">
    <text evidence="1">The sequence shown here is derived from an EMBL/GenBank/DDBJ whole genome shotgun (WGS) entry which is preliminary data.</text>
</comment>
<organism evidence="1 2">
    <name type="scientific">Ephemerocybe angulata</name>
    <dbReference type="NCBI Taxonomy" id="980116"/>
    <lineage>
        <taxon>Eukaryota</taxon>
        <taxon>Fungi</taxon>
        <taxon>Dikarya</taxon>
        <taxon>Basidiomycota</taxon>
        <taxon>Agaricomycotina</taxon>
        <taxon>Agaricomycetes</taxon>
        <taxon>Agaricomycetidae</taxon>
        <taxon>Agaricales</taxon>
        <taxon>Agaricineae</taxon>
        <taxon>Psathyrellaceae</taxon>
        <taxon>Ephemerocybe</taxon>
    </lineage>
</organism>
<dbReference type="EMBL" id="JACGCI010000038">
    <property type="protein sequence ID" value="KAF6753583.1"/>
    <property type="molecule type" value="Genomic_DNA"/>
</dbReference>
<accession>A0A8H6HUR6</accession>
<dbReference type="AlphaFoldDB" id="A0A8H6HUR6"/>
<name>A0A8H6HUR6_9AGAR</name>
<dbReference type="Proteomes" id="UP000521943">
    <property type="component" value="Unassembled WGS sequence"/>
</dbReference>
<keyword evidence="2" id="KW-1185">Reference proteome</keyword>
<evidence type="ECO:0000313" key="1">
    <source>
        <dbReference type="EMBL" id="KAF6753583.1"/>
    </source>
</evidence>
<reference evidence="1 2" key="1">
    <citation type="submission" date="2020-07" db="EMBL/GenBank/DDBJ databases">
        <title>Comparative genomics of pyrophilous fungi reveals a link between fire events and developmental genes.</title>
        <authorList>
            <consortium name="DOE Joint Genome Institute"/>
            <person name="Steindorff A.S."/>
            <person name="Carver A."/>
            <person name="Calhoun S."/>
            <person name="Stillman K."/>
            <person name="Liu H."/>
            <person name="Lipzen A."/>
            <person name="Pangilinan J."/>
            <person name="Labutti K."/>
            <person name="Bruns T.D."/>
            <person name="Grigoriev I.V."/>
        </authorList>
    </citation>
    <scope>NUCLEOTIDE SEQUENCE [LARGE SCALE GENOMIC DNA]</scope>
    <source>
        <strain evidence="1 2">CBS 144469</strain>
    </source>
</reference>